<dbReference type="InterPro" id="IPR008253">
    <property type="entry name" value="Marvel"/>
</dbReference>
<keyword evidence="8" id="KW-1185">Reference proteome</keyword>
<evidence type="ECO:0000259" key="6">
    <source>
        <dbReference type="Pfam" id="PF01284"/>
    </source>
</evidence>
<dbReference type="PANTHER" id="PTHR37451">
    <property type="entry name" value="MARVEL DOMAIN"/>
    <property type="match status" value="1"/>
</dbReference>
<dbReference type="OrthoDB" id="2117453at2759"/>
<organism evidence="7 8">
    <name type="scientific">Stachybotrys chartarum (strain CBS 109288 / IBT 7711)</name>
    <name type="common">Toxic black mold</name>
    <name type="synonym">Stilbospora chartarum</name>
    <dbReference type="NCBI Taxonomy" id="1280523"/>
    <lineage>
        <taxon>Eukaryota</taxon>
        <taxon>Fungi</taxon>
        <taxon>Dikarya</taxon>
        <taxon>Ascomycota</taxon>
        <taxon>Pezizomycotina</taxon>
        <taxon>Sordariomycetes</taxon>
        <taxon>Hypocreomycetidae</taxon>
        <taxon>Hypocreales</taxon>
        <taxon>Stachybotryaceae</taxon>
        <taxon>Stachybotrys</taxon>
    </lineage>
</organism>
<feature type="domain" description="MARVEL" evidence="6">
    <location>
        <begin position="14"/>
        <end position="131"/>
    </location>
</feature>
<dbReference type="Pfam" id="PF01284">
    <property type="entry name" value="MARVEL"/>
    <property type="match status" value="1"/>
</dbReference>
<proteinExistence type="predicted"/>
<evidence type="ECO:0000313" key="8">
    <source>
        <dbReference type="Proteomes" id="UP000028045"/>
    </source>
</evidence>
<evidence type="ECO:0000256" key="3">
    <source>
        <dbReference type="ARBA" id="ARBA00022989"/>
    </source>
</evidence>
<name>A0A084BCD5_STACB</name>
<accession>A0A084BCD5</accession>
<keyword evidence="2 5" id="KW-0812">Transmembrane</keyword>
<dbReference type="EMBL" id="KL647391">
    <property type="protein sequence ID" value="KEY75214.1"/>
    <property type="molecule type" value="Genomic_DNA"/>
</dbReference>
<reference evidence="7 8" key="1">
    <citation type="journal article" date="2014" name="BMC Genomics">
        <title>Comparative genome sequencing reveals chemotype-specific gene clusters in the toxigenic black mold Stachybotrys.</title>
        <authorList>
            <person name="Semeiks J."/>
            <person name="Borek D."/>
            <person name="Otwinowski Z."/>
            <person name="Grishin N.V."/>
        </authorList>
    </citation>
    <scope>NUCLEOTIDE SEQUENCE [LARGE SCALE GENOMIC DNA]</scope>
    <source>
        <strain evidence="8">CBS 109288 / IBT 7711</strain>
    </source>
</reference>
<protein>
    <recommendedName>
        <fullName evidence="6">MARVEL domain-containing protein</fullName>
    </recommendedName>
</protein>
<dbReference type="GO" id="GO:0016020">
    <property type="term" value="C:membrane"/>
    <property type="evidence" value="ECO:0007669"/>
    <property type="project" value="UniProtKB-SubCell"/>
</dbReference>
<sequence length="160" mass="17323">MAQGFDIFTIAHGVLALFLIIELGLVAALVDSWYHWSFDEHSFLLFTVIWSLLVVAYLALIPRFAARFFHALAALVLLVITTIFWFAGAIALAVHTPGAGCGGFFSSCGVGIAAVVFAFFIWAIFLALTIFDTLTFLRSRGHNAHVDSTRAGGAKPYPGV</sequence>
<dbReference type="Proteomes" id="UP000028045">
    <property type="component" value="Unassembled WGS sequence"/>
</dbReference>
<keyword evidence="3 5" id="KW-1133">Transmembrane helix</keyword>
<gene>
    <name evidence="7" type="ORF">S7711_07130</name>
</gene>
<evidence type="ECO:0000256" key="1">
    <source>
        <dbReference type="ARBA" id="ARBA00004141"/>
    </source>
</evidence>
<dbReference type="HOGENOM" id="CLU_109915_3_1_1"/>
<dbReference type="AlphaFoldDB" id="A0A084BCD5"/>
<feature type="transmembrane region" description="Helical" evidence="5">
    <location>
        <begin position="7"/>
        <end position="30"/>
    </location>
</feature>
<evidence type="ECO:0000256" key="5">
    <source>
        <dbReference type="SAM" id="Phobius"/>
    </source>
</evidence>
<feature type="transmembrane region" description="Helical" evidence="5">
    <location>
        <begin position="68"/>
        <end position="92"/>
    </location>
</feature>
<keyword evidence="4 5" id="KW-0472">Membrane</keyword>
<evidence type="ECO:0000256" key="2">
    <source>
        <dbReference type="ARBA" id="ARBA00022692"/>
    </source>
</evidence>
<feature type="transmembrane region" description="Helical" evidence="5">
    <location>
        <begin position="42"/>
        <end position="61"/>
    </location>
</feature>
<feature type="transmembrane region" description="Helical" evidence="5">
    <location>
        <begin position="104"/>
        <end position="131"/>
    </location>
</feature>
<evidence type="ECO:0000256" key="4">
    <source>
        <dbReference type="ARBA" id="ARBA00023136"/>
    </source>
</evidence>
<evidence type="ECO:0000313" key="7">
    <source>
        <dbReference type="EMBL" id="KEY75214.1"/>
    </source>
</evidence>
<dbReference type="PANTHER" id="PTHR37451:SF1">
    <property type="entry name" value="MARVEL DOMAIN-CONTAINING PROTEIN"/>
    <property type="match status" value="1"/>
</dbReference>
<comment type="subcellular location">
    <subcellularLocation>
        <location evidence="1">Membrane</location>
        <topology evidence="1">Multi-pass membrane protein</topology>
    </subcellularLocation>
</comment>